<name>A0A2V2YGT0_9BACL</name>
<keyword evidence="2" id="KW-0812">Transmembrane</keyword>
<dbReference type="Proteomes" id="UP000246635">
    <property type="component" value="Unassembled WGS sequence"/>
</dbReference>
<reference evidence="3 4" key="1">
    <citation type="submission" date="2018-05" db="EMBL/GenBank/DDBJ databases">
        <title>Genomic Encyclopedia of Type Strains, Phase III (KMG-III): the genomes of soil and plant-associated and newly described type strains.</title>
        <authorList>
            <person name="Whitman W."/>
        </authorList>
    </citation>
    <scope>NUCLEOTIDE SEQUENCE [LARGE SCALE GENOMIC DNA]</scope>
    <source>
        <strain evidence="3 4">CECT 5696</strain>
    </source>
</reference>
<dbReference type="InterPro" id="IPR009229">
    <property type="entry name" value="AgrD"/>
</dbReference>
<accession>A0A2V2YGT0</accession>
<feature type="transmembrane region" description="Helical" evidence="2">
    <location>
        <begin position="43"/>
        <end position="68"/>
    </location>
</feature>
<dbReference type="EMBL" id="QGTQ01000037">
    <property type="protein sequence ID" value="PWV92036.1"/>
    <property type="molecule type" value="Genomic_DNA"/>
</dbReference>
<dbReference type="NCBIfam" id="TIGR04223">
    <property type="entry name" value="quorum_AgrD"/>
    <property type="match status" value="1"/>
</dbReference>
<keyword evidence="4" id="KW-1185">Reference proteome</keyword>
<evidence type="ECO:0000313" key="4">
    <source>
        <dbReference type="Proteomes" id="UP000246635"/>
    </source>
</evidence>
<organism evidence="3 4">
    <name type="scientific">Paenibacillus cellulosilyticus</name>
    <dbReference type="NCBI Taxonomy" id="375489"/>
    <lineage>
        <taxon>Bacteria</taxon>
        <taxon>Bacillati</taxon>
        <taxon>Bacillota</taxon>
        <taxon>Bacilli</taxon>
        <taxon>Bacillales</taxon>
        <taxon>Paenibacillaceae</taxon>
        <taxon>Paenibacillus</taxon>
    </lineage>
</organism>
<comment type="caution">
    <text evidence="3">The sequence shown here is derived from an EMBL/GenBank/DDBJ whole genome shotgun (WGS) entry which is preliminary data.</text>
</comment>
<evidence type="ECO:0000256" key="2">
    <source>
        <dbReference type="SAM" id="Phobius"/>
    </source>
</evidence>
<protein>
    <submittedName>
        <fullName evidence="3">Cyclic lactone autoinducer peptide</fullName>
    </submittedName>
</protein>
<keyword evidence="2" id="KW-0472">Membrane</keyword>
<sequence>MSKVNHVASARRRNRQMRAVNEQQTKLTTTEPSAFSRFYARTFVYTVASLLALAAAAVTTVSASAYYIHQPETPEELLK</sequence>
<feature type="region of interest" description="Disordered" evidence="1">
    <location>
        <begin position="1"/>
        <end position="28"/>
    </location>
</feature>
<evidence type="ECO:0000256" key="1">
    <source>
        <dbReference type="SAM" id="MobiDB-lite"/>
    </source>
</evidence>
<keyword evidence="2" id="KW-1133">Transmembrane helix</keyword>
<evidence type="ECO:0000313" key="3">
    <source>
        <dbReference type="EMBL" id="PWV92036.1"/>
    </source>
</evidence>
<dbReference type="RefSeq" id="WP_110047161.1">
    <property type="nucleotide sequence ID" value="NZ_CP054613.1"/>
</dbReference>
<gene>
    <name evidence="3" type="ORF">DFQ01_13723</name>
</gene>
<dbReference type="AlphaFoldDB" id="A0A2V2YGT0"/>
<proteinExistence type="predicted"/>